<evidence type="ECO:0000313" key="4">
    <source>
        <dbReference type="EMBL" id="QDU60643.1"/>
    </source>
</evidence>
<name>A0A518B0Z1_9BACT</name>
<evidence type="ECO:0000256" key="2">
    <source>
        <dbReference type="PROSITE-ProRule" id="PRU00169"/>
    </source>
</evidence>
<dbReference type="SUPFAM" id="SSF52172">
    <property type="entry name" value="CheY-like"/>
    <property type="match status" value="1"/>
</dbReference>
<dbReference type="InterPro" id="IPR011006">
    <property type="entry name" value="CheY-like_superfamily"/>
</dbReference>
<dbReference type="EMBL" id="CP036279">
    <property type="protein sequence ID" value="QDU60643.1"/>
    <property type="molecule type" value="Genomic_DNA"/>
</dbReference>
<dbReference type="KEGG" id="knv:Pan216_14900"/>
<dbReference type="OrthoDB" id="9790669at2"/>
<dbReference type="AlphaFoldDB" id="A0A518B0Z1"/>
<gene>
    <name evidence="4" type="primary">phoP_1</name>
    <name evidence="4" type="ORF">Pan216_14900</name>
</gene>
<dbReference type="SMART" id="SM00448">
    <property type="entry name" value="REC"/>
    <property type="match status" value="1"/>
</dbReference>
<evidence type="ECO:0000313" key="5">
    <source>
        <dbReference type="Proteomes" id="UP000317093"/>
    </source>
</evidence>
<protein>
    <submittedName>
        <fullName evidence="4">Alkaline phosphatase synthesis transcriptional regulatory protein PhoP</fullName>
    </submittedName>
</protein>
<dbReference type="GO" id="GO:0000160">
    <property type="term" value="P:phosphorelay signal transduction system"/>
    <property type="evidence" value="ECO:0007669"/>
    <property type="project" value="InterPro"/>
</dbReference>
<dbReference type="PANTHER" id="PTHR44591:SF3">
    <property type="entry name" value="RESPONSE REGULATORY DOMAIN-CONTAINING PROTEIN"/>
    <property type="match status" value="1"/>
</dbReference>
<feature type="modified residue" description="4-aspartylphosphate" evidence="2">
    <location>
        <position position="51"/>
    </location>
</feature>
<dbReference type="PANTHER" id="PTHR44591">
    <property type="entry name" value="STRESS RESPONSE REGULATOR PROTEIN 1"/>
    <property type="match status" value="1"/>
</dbReference>
<evidence type="ECO:0000256" key="1">
    <source>
        <dbReference type="ARBA" id="ARBA00022553"/>
    </source>
</evidence>
<accession>A0A518B0Z1</accession>
<sequence length="132" mass="14835">MMSRIVVIDDDEETLKDVEHLLDGHQIAKASHADEGIKLAEDGPFDLLICDLIMPDHDGLEVVREFRQRFNCGILVISETPCSALWDCALMFGADRFLRKPLTQPQLAEAVEDVIEKRQLASVEDSNAKSRD</sequence>
<dbReference type="InterPro" id="IPR001789">
    <property type="entry name" value="Sig_transdc_resp-reg_receiver"/>
</dbReference>
<dbReference type="RefSeq" id="WP_145256804.1">
    <property type="nucleotide sequence ID" value="NZ_CP036279.1"/>
</dbReference>
<dbReference type="Pfam" id="PF00072">
    <property type="entry name" value="Response_reg"/>
    <property type="match status" value="1"/>
</dbReference>
<keyword evidence="5" id="KW-1185">Reference proteome</keyword>
<keyword evidence="1 2" id="KW-0597">Phosphoprotein</keyword>
<dbReference type="Gene3D" id="3.40.50.2300">
    <property type="match status" value="1"/>
</dbReference>
<proteinExistence type="predicted"/>
<dbReference type="PROSITE" id="PS50110">
    <property type="entry name" value="RESPONSE_REGULATORY"/>
    <property type="match status" value="1"/>
</dbReference>
<dbReference type="Proteomes" id="UP000317093">
    <property type="component" value="Chromosome"/>
</dbReference>
<evidence type="ECO:0000259" key="3">
    <source>
        <dbReference type="PROSITE" id="PS50110"/>
    </source>
</evidence>
<organism evidence="4 5">
    <name type="scientific">Kolteria novifilia</name>
    <dbReference type="NCBI Taxonomy" id="2527975"/>
    <lineage>
        <taxon>Bacteria</taxon>
        <taxon>Pseudomonadati</taxon>
        <taxon>Planctomycetota</taxon>
        <taxon>Planctomycetia</taxon>
        <taxon>Kolteriales</taxon>
        <taxon>Kolteriaceae</taxon>
        <taxon>Kolteria</taxon>
    </lineage>
</organism>
<feature type="domain" description="Response regulatory" evidence="3">
    <location>
        <begin position="4"/>
        <end position="115"/>
    </location>
</feature>
<dbReference type="CDD" id="cd00156">
    <property type="entry name" value="REC"/>
    <property type="match status" value="1"/>
</dbReference>
<reference evidence="4 5" key="1">
    <citation type="submission" date="2019-02" db="EMBL/GenBank/DDBJ databases">
        <title>Deep-cultivation of Planctomycetes and their phenomic and genomic characterization uncovers novel biology.</title>
        <authorList>
            <person name="Wiegand S."/>
            <person name="Jogler M."/>
            <person name="Boedeker C."/>
            <person name="Pinto D."/>
            <person name="Vollmers J."/>
            <person name="Rivas-Marin E."/>
            <person name="Kohn T."/>
            <person name="Peeters S.H."/>
            <person name="Heuer A."/>
            <person name="Rast P."/>
            <person name="Oberbeckmann S."/>
            <person name="Bunk B."/>
            <person name="Jeske O."/>
            <person name="Meyerdierks A."/>
            <person name="Storesund J.E."/>
            <person name="Kallscheuer N."/>
            <person name="Luecker S."/>
            <person name="Lage O.M."/>
            <person name="Pohl T."/>
            <person name="Merkel B.J."/>
            <person name="Hornburger P."/>
            <person name="Mueller R.-W."/>
            <person name="Bruemmer F."/>
            <person name="Labrenz M."/>
            <person name="Spormann A.M."/>
            <person name="Op den Camp H."/>
            <person name="Overmann J."/>
            <person name="Amann R."/>
            <person name="Jetten M.S.M."/>
            <person name="Mascher T."/>
            <person name="Medema M.H."/>
            <person name="Devos D.P."/>
            <person name="Kaster A.-K."/>
            <person name="Ovreas L."/>
            <person name="Rohde M."/>
            <person name="Galperin M.Y."/>
            <person name="Jogler C."/>
        </authorList>
    </citation>
    <scope>NUCLEOTIDE SEQUENCE [LARGE SCALE GENOMIC DNA]</scope>
    <source>
        <strain evidence="4 5">Pan216</strain>
    </source>
</reference>
<dbReference type="InterPro" id="IPR050595">
    <property type="entry name" value="Bact_response_regulator"/>
</dbReference>